<evidence type="ECO:0000256" key="10">
    <source>
        <dbReference type="ARBA" id="ARBA00023014"/>
    </source>
</evidence>
<dbReference type="Proteomes" id="UP000651482">
    <property type="component" value="Unassembled WGS sequence"/>
</dbReference>
<evidence type="ECO:0000256" key="3">
    <source>
        <dbReference type="ARBA" id="ARBA00005404"/>
    </source>
</evidence>
<evidence type="ECO:0000256" key="2">
    <source>
        <dbReference type="ARBA" id="ARBA00004370"/>
    </source>
</evidence>
<comment type="similarity">
    <text evidence="3">Belongs to the complex I 75 kDa subunit family.</text>
</comment>
<dbReference type="Gene3D" id="3.40.50.1780">
    <property type="match status" value="1"/>
</dbReference>
<gene>
    <name evidence="17" type="ORF">IAG03_07905</name>
</gene>
<accession>A0A926HN79</accession>
<evidence type="ECO:0000256" key="13">
    <source>
        <dbReference type="ARBA" id="ARBA00034078"/>
    </source>
</evidence>
<dbReference type="GO" id="GO:0008137">
    <property type="term" value="F:NADH dehydrogenase (ubiquinone) activity"/>
    <property type="evidence" value="ECO:0007669"/>
    <property type="project" value="InterPro"/>
</dbReference>
<dbReference type="InterPro" id="IPR001041">
    <property type="entry name" value="2Fe-2S_ferredoxin-type"/>
</dbReference>
<evidence type="ECO:0000256" key="11">
    <source>
        <dbReference type="ARBA" id="ARBA00023027"/>
    </source>
</evidence>
<evidence type="ECO:0000256" key="12">
    <source>
        <dbReference type="ARBA" id="ARBA00023136"/>
    </source>
</evidence>
<dbReference type="Pfam" id="PF12838">
    <property type="entry name" value="Fer4_7"/>
    <property type="match status" value="1"/>
</dbReference>
<organism evidence="17 18">
    <name type="scientific">Yeguia hominis</name>
    <dbReference type="NCBI Taxonomy" id="2763662"/>
    <lineage>
        <taxon>Bacteria</taxon>
        <taxon>Bacillati</taxon>
        <taxon>Bacillota</taxon>
        <taxon>Clostridia</taxon>
        <taxon>Eubacteriales</taxon>
        <taxon>Yeguiaceae</taxon>
        <taxon>Yeguia</taxon>
    </lineage>
</organism>
<dbReference type="InterPro" id="IPR050340">
    <property type="entry name" value="Cytosolic_Fe-S_CAF"/>
</dbReference>
<keyword evidence="9" id="KW-0408">Iron</keyword>
<proteinExistence type="inferred from homology"/>
<dbReference type="EMBL" id="JACRSN010000010">
    <property type="protein sequence ID" value="MBC8533927.1"/>
    <property type="molecule type" value="Genomic_DNA"/>
</dbReference>
<dbReference type="Pfam" id="PF13510">
    <property type="entry name" value="Fer2_4"/>
    <property type="match status" value="1"/>
</dbReference>
<evidence type="ECO:0000256" key="5">
    <source>
        <dbReference type="ARBA" id="ARBA00022714"/>
    </source>
</evidence>
<dbReference type="InterPro" id="IPR017900">
    <property type="entry name" value="4Fe4S_Fe_S_CS"/>
</dbReference>
<keyword evidence="7" id="KW-0677">Repeat</keyword>
<comment type="caution">
    <text evidence="17">The sequence shown here is derived from an EMBL/GenBank/DDBJ whole genome shotgun (WGS) entry which is preliminary data.</text>
</comment>
<name>A0A926HN79_9FIRM</name>
<dbReference type="PROSITE" id="PS51379">
    <property type="entry name" value="4FE4S_FER_2"/>
    <property type="match status" value="2"/>
</dbReference>
<feature type="domain" description="4Fe-4S ferredoxin-type" evidence="15">
    <location>
        <begin position="140"/>
        <end position="170"/>
    </location>
</feature>
<evidence type="ECO:0000313" key="17">
    <source>
        <dbReference type="EMBL" id="MBC8533927.1"/>
    </source>
</evidence>
<dbReference type="InterPro" id="IPR019574">
    <property type="entry name" value="NADH_UbQ_OxRdtase_Gsu_4Fe4S-bd"/>
</dbReference>
<dbReference type="Pfam" id="PF10588">
    <property type="entry name" value="NADH-G_4Fe-4S_3"/>
    <property type="match status" value="1"/>
</dbReference>
<comment type="subcellular location">
    <subcellularLocation>
        <location evidence="2">Membrane</location>
    </subcellularLocation>
</comment>
<dbReference type="GO" id="GO:0016020">
    <property type="term" value="C:membrane"/>
    <property type="evidence" value="ECO:0007669"/>
    <property type="project" value="UniProtKB-SubCell"/>
</dbReference>
<dbReference type="FunFam" id="3.10.20.740:FF:000004">
    <property type="entry name" value="NADH-quinone oxidoreductase"/>
    <property type="match status" value="1"/>
</dbReference>
<feature type="domain" description="4Fe-4S ferredoxin-type" evidence="15">
    <location>
        <begin position="183"/>
        <end position="212"/>
    </location>
</feature>
<dbReference type="GO" id="GO:0051539">
    <property type="term" value="F:4 iron, 4 sulfur cluster binding"/>
    <property type="evidence" value="ECO:0007669"/>
    <property type="project" value="UniProtKB-KW"/>
</dbReference>
<keyword evidence="12" id="KW-0472">Membrane</keyword>
<sequence length="564" mass="61993">MTEKQYMTVDGIPVEIEGEKNILEVLHKVGIKLPTFCYHSDLSIYGACRMCMVENEWGGLDAACSTPPKAGMKIKTNTERLRRYRKNILELILANHCRDCTTCENNSNCKLQDLAMRFNIEGVRFPNNAHSTKDEDPSSLCITRDAGKCILCGDCVRMCNEIQNVGAIDFAFRGSKMVISTAFGKPLAESPCVGCGQCSVVCPTGAIVVKNNIKPVWKAIEDPEVKTTVQIAPAVRVALGRELGVKDGENVMGKIVAALRRMGFDEIYDTALGADLTVIEETEEFLARLEENRDLPLLTSCCPGWVQYCEKKHPEFLKNVSTCRSPMQMMASILKDQSAKSSRKMFHVAIMPCTGKKFEAAREEFAQDGIPNVDAVLTTQELIRMLKESGIMFSELEPEAIDMPFGMVSGAGVIFGVTGGVTEAVLRRVVSNKSRSELLSIANAGQRGTDGLKEFEVPYGDRALRIAVVSGLRHAEEVLARVAAGEHFDFIEVMACPGGCVCGGGQPYATVSDQQARSKGIYKADRLLSIRRSEENPLVTTVYQDIIKGKVHELLHVDYTQHKA</sequence>
<dbReference type="Gene3D" id="3.10.20.740">
    <property type="match status" value="1"/>
</dbReference>
<dbReference type="PROSITE" id="PS00641">
    <property type="entry name" value="COMPLEX1_75K_1"/>
    <property type="match status" value="1"/>
</dbReference>
<dbReference type="SUPFAM" id="SSF54862">
    <property type="entry name" value="4Fe-4S ferredoxins"/>
    <property type="match status" value="1"/>
</dbReference>
<dbReference type="GO" id="GO:0051537">
    <property type="term" value="F:2 iron, 2 sulfur cluster binding"/>
    <property type="evidence" value="ECO:0007669"/>
    <property type="project" value="UniProtKB-KW"/>
</dbReference>
<dbReference type="SMART" id="SM00902">
    <property type="entry name" value="Fe_hyd_SSU"/>
    <property type="match status" value="1"/>
</dbReference>
<evidence type="ECO:0000259" key="15">
    <source>
        <dbReference type="PROSITE" id="PS51379"/>
    </source>
</evidence>
<dbReference type="Gene3D" id="3.40.950.10">
    <property type="entry name" value="Fe-only Hydrogenase (Larger Subunit), Chain L, domain 3"/>
    <property type="match status" value="1"/>
</dbReference>
<evidence type="ECO:0000256" key="1">
    <source>
        <dbReference type="ARBA" id="ARBA00001966"/>
    </source>
</evidence>
<dbReference type="NCBIfam" id="TIGR02512">
    <property type="entry name" value="FeFe_hydrog_A"/>
    <property type="match status" value="1"/>
</dbReference>
<evidence type="ECO:0000313" key="18">
    <source>
        <dbReference type="Proteomes" id="UP000651482"/>
    </source>
</evidence>
<dbReference type="SUPFAM" id="SSF54292">
    <property type="entry name" value="2Fe-2S ferredoxin-like"/>
    <property type="match status" value="1"/>
</dbReference>
<dbReference type="GO" id="GO:0008901">
    <property type="term" value="F:ferredoxin hydrogenase activity"/>
    <property type="evidence" value="ECO:0007669"/>
    <property type="project" value="InterPro"/>
</dbReference>
<keyword evidence="5" id="KW-0001">2Fe-2S</keyword>
<evidence type="ECO:0000256" key="9">
    <source>
        <dbReference type="ARBA" id="ARBA00023004"/>
    </source>
</evidence>
<dbReference type="PANTHER" id="PTHR11615">
    <property type="entry name" value="NITRATE, FORMATE, IRON DEHYDROGENASE"/>
    <property type="match status" value="1"/>
</dbReference>
<dbReference type="Gene3D" id="3.30.70.20">
    <property type="match status" value="1"/>
</dbReference>
<evidence type="ECO:0000256" key="6">
    <source>
        <dbReference type="ARBA" id="ARBA00022723"/>
    </source>
</evidence>
<comment type="cofactor">
    <cofactor evidence="1">
        <name>[4Fe-4S] cluster</name>
        <dbReference type="ChEBI" id="CHEBI:49883"/>
    </cofactor>
</comment>
<dbReference type="InterPro" id="IPR013352">
    <property type="entry name" value="Fe_hydrogenase_subset"/>
</dbReference>
<keyword evidence="4" id="KW-0004">4Fe-4S</keyword>
<dbReference type="Pfam" id="PF02906">
    <property type="entry name" value="Fe_hyd_lg_C"/>
    <property type="match status" value="1"/>
</dbReference>
<dbReference type="PROSITE" id="PS51839">
    <property type="entry name" value="4FE4S_HC3"/>
    <property type="match status" value="1"/>
</dbReference>
<evidence type="ECO:0000256" key="4">
    <source>
        <dbReference type="ARBA" id="ARBA00022485"/>
    </source>
</evidence>
<dbReference type="CDD" id="cd00207">
    <property type="entry name" value="fer2"/>
    <property type="match status" value="1"/>
</dbReference>
<dbReference type="InterPro" id="IPR036991">
    <property type="entry name" value="Fe_hydrogenase_ssu_sf"/>
</dbReference>
<dbReference type="GO" id="GO:0005506">
    <property type="term" value="F:iron ion binding"/>
    <property type="evidence" value="ECO:0007669"/>
    <property type="project" value="InterPro"/>
</dbReference>
<keyword evidence="18" id="KW-1185">Reference proteome</keyword>
<dbReference type="SUPFAM" id="SSF53920">
    <property type="entry name" value="Fe-only hydrogenase"/>
    <property type="match status" value="1"/>
</dbReference>
<dbReference type="InterPro" id="IPR036010">
    <property type="entry name" value="2Fe-2S_ferredoxin-like_sf"/>
</dbReference>
<dbReference type="RefSeq" id="WP_249319581.1">
    <property type="nucleotide sequence ID" value="NZ_JACRSN010000010.1"/>
</dbReference>
<dbReference type="InterPro" id="IPR004108">
    <property type="entry name" value="Fe_hydrogenase_lsu_C"/>
</dbReference>
<dbReference type="SMART" id="SM00929">
    <property type="entry name" value="NADH-G_4Fe-4S_3"/>
    <property type="match status" value="1"/>
</dbReference>
<dbReference type="InterPro" id="IPR017896">
    <property type="entry name" value="4Fe4S_Fe-S-bd"/>
</dbReference>
<dbReference type="GO" id="GO:0042773">
    <property type="term" value="P:ATP synthesis coupled electron transport"/>
    <property type="evidence" value="ECO:0007669"/>
    <property type="project" value="InterPro"/>
</dbReference>
<evidence type="ECO:0000259" key="14">
    <source>
        <dbReference type="PROSITE" id="PS51085"/>
    </source>
</evidence>
<feature type="domain" description="4Fe-4S His(Cys)3-ligated-type" evidence="16">
    <location>
        <begin position="80"/>
        <end position="119"/>
    </location>
</feature>
<evidence type="ECO:0000259" key="16">
    <source>
        <dbReference type="PROSITE" id="PS51839"/>
    </source>
</evidence>
<dbReference type="PROSITE" id="PS00198">
    <property type="entry name" value="4FE4S_FER_1"/>
    <property type="match status" value="1"/>
</dbReference>
<reference evidence="17" key="1">
    <citation type="submission" date="2020-08" db="EMBL/GenBank/DDBJ databases">
        <title>Genome public.</title>
        <authorList>
            <person name="Liu C."/>
            <person name="Sun Q."/>
        </authorList>
    </citation>
    <scope>NUCLEOTIDE SEQUENCE</scope>
    <source>
        <strain evidence="17">NSJ-40</strain>
    </source>
</reference>
<keyword evidence="8" id="KW-1278">Translocase</keyword>
<keyword evidence="6" id="KW-0479">Metal-binding</keyword>
<dbReference type="Gene3D" id="4.10.260.20">
    <property type="entry name" value="Iron hydrogenase, small subunit"/>
    <property type="match status" value="1"/>
</dbReference>
<dbReference type="AlphaFoldDB" id="A0A926HN79"/>
<evidence type="ECO:0000256" key="7">
    <source>
        <dbReference type="ARBA" id="ARBA00022737"/>
    </source>
</evidence>
<keyword evidence="10" id="KW-0411">Iron-sulfur</keyword>
<dbReference type="Pfam" id="PF02256">
    <property type="entry name" value="Fe_hyd_SSU"/>
    <property type="match status" value="1"/>
</dbReference>
<keyword evidence="11" id="KW-0520">NAD</keyword>
<dbReference type="InterPro" id="IPR009016">
    <property type="entry name" value="Fe_hydrogenase"/>
</dbReference>
<dbReference type="FunFam" id="3.30.70.20:FF:000035">
    <property type="entry name" value="Iron hydrogenase 1"/>
    <property type="match status" value="1"/>
</dbReference>
<protein>
    <submittedName>
        <fullName evidence="17">(2Fe-2S)-binding protein</fullName>
    </submittedName>
</protein>
<feature type="domain" description="2Fe-2S ferredoxin-type" evidence="14">
    <location>
        <begin position="1"/>
        <end position="80"/>
    </location>
</feature>
<comment type="cofactor">
    <cofactor evidence="13">
        <name>[2Fe-2S] cluster</name>
        <dbReference type="ChEBI" id="CHEBI:190135"/>
    </cofactor>
</comment>
<evidence type="ECO:0000256" key="8">
    <source>
        <dbReference type="ARBA" id="ARBA00022967"/>
    </source>
</evidence>
<dbReference type="PROSITE" id="PS51085">
    <property type="entry name" value="2FE2S_FER_2"/>
    <property type="match status" value="1"/>
</dbReference>
<dbReference type="InterPro" id="IPR003149">
    <property type="entry name" value="Fe_hydrogenase_ssu"/>
</dbReference>
<dbReference type="InterPro" id="IPR000283">
    <property type="entry name" value="NADH_UbQ_OxRdtase_75kDa_su_CS"/>
</dbReference>